<dbReference type="RefSeq" id="WP_106305566.1">
    <property type="nucleotide sequence ID" value="NZ_PVWO01000159.1"/>
</dbReference>
<evidence type="ECO:0000313" key="2">
    <source>
        <dbReference type="EMBL" id="PSB55853.1"/>
    </source>
</evidence>
<organism evidence="2 3">
    <name type="scientific">Chamaesiphon polymorphus CCALA 037</name>
    <dbReference type="NCBI Taxonomy" id="2107692"/>
    <lineage>
        <taxon>Bacteria</taxon>
        <taxon>Bacillati</taxon>
        <taxon>Cyanobacteriota</taxon>
        <taxon>Cyanophyceae</taxon>
        <taxon>Gomontiellales</taxon>
        <taxon>Chamaesiphonaceae</taxon>
        <taxon>Chamaesiphon</taxon>
    </lineage>
</organism>
<keyword evidence="3" id="KW-1185">Reference proteome</keyword>
<keyword evidence="1" id="KW-0175">Coiled coil</keyword>
<evidence type="ECO:0000313" key="3">
    <source>
        <dbReference type="Proteomes" id="UP000238937"/>
    </source>
</evidence>
<reference evidence="2 3" key="1">
    <citation type="submission" date="2018-03" db="EMBL/GenBank/DDBJ databases">
        <title>The ancient ancestry and fast evolution of plastids.</title>
        <authorList>
            <person name="Moore K.R."/>
            <person name="Magnabosco C."/>
            <person name="Momper L."/>
            <person name="Gold D.A."/>
            <person name="Bosak T."/>
            <person name="Fournier G.P."/>
        </authorList>
    </citation>
    <scope>NUCLEOTIDE SEQUENCE [LARGE SCALE GENOMIC DNA]</scope>
    <source>
        <strain evidence="2 3">CCALA 037</strain>
    </source>
</reference>
<comment type="caution">
    <text evidence="2">The sequence shown here is derived from an EMBL/GenBank/DDBJ whole genome shotgun (WGS) entry which is preliminary data.</text>
</comment>
<dbReference type="OrthoDB" id="9153015at2"/>
<gene>
    <name evidence="2" type="ORF">C7B77_13675</name>
</gene>
<dbReference type="EMBL" id="PVWO01000159">
    <property type="protein sequence ID" value="PSB55853.1"/>
    <property type="molecule type" value="Genomic_DNA"/>
</dbReference>
<dbReference type="Proteomes" id="UP000238937">
    <property type="component" value="Unassembled WGS sequence"/>
</dbReference>
<dbReference type="AlphaFoldDB" id="A0A2T1GEI4"/>
<evidence type="ECO:0000256" key="1">
    <source>
        <dbReference type="SAM" id="Coils"/>
    </source>
</evidence>
<sequence>MRNPKISAARSARAEYRQRLKRLEQEAINIRDIYAQSLKELAIDKFVKLHPQENWPEWMERRAQYKVQFDELNICKVSITIRVDGPMPEGLFWRETIRGRCLTCLDENGETRFIIAGGAGQPLEIITVFEAYVDPESLVVSVTIDRDPSEMILPPPEFFYDGW</sequence>
<name>A0A2T1GEI4_9CYAN</name>
<protein>
    <submittedName>
        <fullName evidence="2">Uncharacterized protein</fullName>
    </submittedName>
</protein>
<accession>A0A2T1GEI4</accession>
<proteinExistence type="predicted"/>
<feature type="coiled-coil region" evidence="1">
    <location>
        <begin position="6"/>
        <end position="40"/>
    </location>
</feature>